<reference evidence="21 22" key="1">
    <citation type="submission" date="2019-01" db="EMBL/GenBank/DDBJ databases">
        <title>Draft Genome and Complete Hox-Cluster Characterization of the Sterlet Sturgeon (Acipenser ruthenus).</title>
        <authorList>
            <person name="Wei Q."/>
        </authorList>
    </citation>
    <scope>NUCLEOTIDE SEQUENCE [LARGE SCALE GENOMIC DNA]</scope>
    <source>
        <strain evidence="21">WHYD16114868_AA</strain>
        <tissue evidence="21">Blood</tissue>
    </source>
</reference>
<evidence type="ECO:0000256" key="15">
    <source>
        <dbReference type="ARBA" id="ARBA00031842"/>
    </source>
</evidence>
<feature type="compositionally biased region" description="Polar residues" evidence="17">
    <location>
        <begin position="619"/>
        <end position="637"/>
    </location>
</feature>
<dbReference type="Gene3D" id="2.40.30.10">
    <property type="entry name" value="Translation factors"/>
    <property type="match status" value="1"/>
</dbReference>
<dbReference type="GO" id="GO:0005783">
    <property type="term" value="C:endoplasmic reticulum"/>
    <property type="evidence" value="ECO:0007669"/>
    <property type="project" value="UniProtKB-SubCell"/>
</dbReference>
<keyword evidence="10" id="KW-0274">FAD</keyword>
<feature type="compositionally biased region" description="Low complexity" evidence="17">
    <location>
        <begin position="14"/>
        <end position="25"/>
    </location>
</feature>
<dbReference type="EMBL" id="SCEB01215172">
    <property type="protein sequence ID" value="RXM30943.1"/>
    <property type="molecule type" value="Genomic_DNA"/>
</dbReference>
<dbReference type="InterPro" id="IPR036400">
    <property type="entry name" value="Cyt_B5-like_heme/steroid_sf"/>
</dbReference>
<accession>A0A444U6W2</accession>
<feature type="domain" description="Cytochrome b5 heme-binding" evidence="18">
    <location>
        <begin position="55"/>
        <end position="131"/>
    </location>
</feature>
<dbReference type="PROSITE" id="PS00191">
    <property type="entry name" value="CYTOCHROME_B5_1"/>
    <property type="match status" value="1"/>
</dbReference>
<dbReference type="EC" id="1.6.2.2" evidence="4"/>
<dbReference type="FunFam" id="2.40.30.10:FF:000063">
    <property type="entry name" value="Cytochrome b5 reductase 4"/>
    <property type="match status" value="1"/>
</dbReference>
<keyword evidence="8" id="KW-0479">Metal-binding</keyword>
<dbReference type="Gene3D" id="2.60.40.790">
    <property type="match status" value="1"/>
</dbReference>
<evidence type="ECO:0000256" key="14">
    <source>
        <dbReference type="ARBA" id="ARBA00030883"/>
    </source>
</evidence>
<gene>
    <name evidence="21" type="ORF">EOD39_7403</name>
</gene>
<dbReference type="InterPro" id="IPR018506">
    <property type="entry name" value="Cyt_B5_heme-BS"/>
</dbReference>
<keyword evidence="12" id="KW-0408">Iron</keyword>
<dbReference type="SMART" id="SM01117">
    <property type="entry name" value="Cyt-b5"/>
    <property type="match status" value="1"/>
</dbReference>
<comment type="caution">
    <text evidence="21">The sequence shown here is derived from an EMBL/GenBank/DDBJ whole genome shotgun (WGS) entry which is preliminary data.</text>
</comment>
<evidence type="ECO:0000256" key="11">
    <source>
        <dbReference type="ARBA" id="ARBA00023002"/>
    </source>
</evidence>
<dbReference type="SUPFAM" id="SSF63380">
    <property type="entry name" value="Riboflavin synthase domain-like"/>
    <property type="match status" value="1"/>
</dbReference>
<dbReference type="PROSITE" id="PS51384">
    <property type="entry name" value="FAD_FR"/>
    <property type="match status" value="1"/>
</dbReference>
<keyword evidence="11" id="KW-0560">Oxidoreductase</keyword>
<evidence type="ECO:0000256" key="17">
    <source>
        <dbReference type="SAM" id="MobiDB-lite"/>
    </source>
</evidence>
<dbReference type="CDD" id="cd06183">
    <property type="entry name" value="cyt_b5_reduct_like"/>
    <property type="match status" value="1"/>
</dbReference>
<name>A0A444U6W2_ACIRT</name>
<dbReference type="GO" id="GO:0020037">
    <property type="term" value="F:heme binding"/>
    <property type="evidence" value="ECO:0007669"/>
    <property type="project" value="InterPro"/>
</dbReference>
<evidence type="ECO:0000256" key="6">
    <source>
        <dbReference type="ARBA" id="ARBA00022617"/>
    </source>
</evidence>
<evidence type="ECO:0000256" key="9">
    <source>
        <dbReference type="ARBA" id="ARBA00022824"/>
    </source>
</evidence>
<evidence type="ECO:0000256" key="16">
    <source>
        <dbReference type="ARBA" id="ARBA00047682"/>
    </source>
</evidence>
<dbReference type="Pfam" id="PF00970">
    <property type="entry name" value="FAD_binding_6"/>
    <property type="match status" value="1"/>
</dbReference>
<keyword evidence="22" id="KW-1185">Reference proteome</keyword>
<dbReference type="FunFam" id="3.40.50.80:FF:000021">
    <property type="entry name" value="Cytochrome b5 reductase 4"/>
    <property type="match status" value="1"/>
</dbReference>
<dbReference type="InterPro" id="IPR017938">
    <property type="entry name" value="Riboflavin_synthase-like_b-brl"/>
</dbReference>
<evidence type="ECO:0000256" key="10">
    <source>
        <dbReference type="ARBA" id="ARBA00022827"/>
    </source>
</evidence>
<dbReference type="PANTHER" id="PTHR46237">
    <property type="entry name" value="CYTOCHROME B5 REDUCTASE 4 FAMILY MEMBER"/>
    <property type="match status" value="1"/>
</dbReference>
<dbReference type="FunFam" id="2.60.40.790:FF:000019">
    <property type="entry name" value="cytochrome b5 reductase 4 isoform X1"/>
    <property type="match status" value="1"/>
</dbReference>
<dbReference type="SUPFAM" id="SSF52343">
    <property type="entry name" value="Ferredoxin reductase-like, C-terminal NADP-linked domain"/>
    <property type="match status" value="1"/>
</dbReference>
<dbReference type="InterPro" id="IPR017927">
    <property type="entry name" value="FAD-bd_FR_type"/>
</dbReference>
<evidence type="ECO:0000313" key="21">
    <source>
        <dbReference type="EMBL" id="RXM30943.1"/>
    </source>
</evidence>
<evidence type="ECO:0000313" key="22">
    <source>
        <dbReference type="Proteomes" id="UP000289886"/>
    </source>
</evidence>
<dbReference type="Proteomes" id="UP000289886">
    <property type="component" value="Unassembled WGS sequence"/>
</dbReference>
<evidence type="ECO:0000259" key="18">
    <source>
        <dbReference type="PROSITE" id="PS50255"/>
    </source>
</evidence>
<organism evidence="21 22">
    <name type="scientific">Acipenser ruthenus</name>
    <name type="common">Sterlet sturgeon</name>
    <dbReference type="NCBI Taxonomy" id="7906"/>
    <lineage>
        <taxon>Eukaryota</taxon>
        <taxon>Metazoa</taxon>
        <taxon>Chordata</taxon>
        <taxon>Craniata</taxon>
        <taxon>Vertebrata</taxon>
        <taxon>Euteleostomi</taxon>
        <taxon>Actinopterygii</taxon>
        <taxon>Chondrostei</taxon>
        <taxon>Acipenseriformes</taxon>
        <taxon>Acipenseridae</taxon>
        <taxon>Acipenser</taxon>
    </lineage>
</organism>
<keyword evidence="9" id="KW-0256">Endoplasmic reticulum</keyword>
<feature type="region of interest" description="Disordered" evidence="17">
    <location>
        <begin position="1"/>
        <end position="27"/>
    </location>
</feature>
<dbReference type="InterPro" id="IPR001199">
    <property type="entry name" value="Cyt_B5-like_heme/steroid-bd"/>
</dbReference>
<comment type="catalytic activity">
    <reaction evidence="16">
        <text>2 Fe(III)-[cytochrome b5] + NADH = 2 Fe(II)-[cytochrome b5] + NAD(+) + H(+)</text>
        <dbReference type="Rhea" id="RHEA:46680"/>
        <dbReference type="Rhea" id="RHEA-COMP:10438"/>
        <dbReference type="Rhea" id="RHEA-COMP:10439"/>
        <dbReference type="ChEBI" id="CHEBI:15378"/>
        <dbReference type="ChEBI" id="CHEBI:29033"/>
        <dbReference type="ChEBI" id="CHEBI:29034"/>
        <dbReference type="ChEBI" id="CHEBI:57540"/>
        <dbReference type="ChEBI" id="CHEBI:57945"/>
        <dbReference type="EC" id="1.6.2.2"/>
    </reaction>
</comment>
<dbReference type="SUPFAM" id="SSF55856">
    <property type="entry name" value="Cytochrome b5-like heme/steroid binding domain"/>
    <property type="match status" value="1"/>
</dbReference>
<dbReference type="InterPro" id="IPR008333">
    <property type="entry name" value="Cbr1-like_FAD-bd_dom"/>
</dbReference>
<evidence type="ECO:0000256" key="5">
    <source>
        <dbReference type="ARBA" id="ARBA00022339"/>
    </source>
</evidence>
<dbReference type="Gene3D" id="3.10.120.10">
    <property type="entry name" value="Cytochrome b5-like heme/steroid binding domain"/>
    <property type="match status" value="1"/>
</dbReference>
<dbReference type="InterPro" id="IPR001433">
    <property type="entry name" value="OxRdtase_FAD/NAD-bd"/>
</dbReference>
<evidence type="ECO:0000256" key="4">
    <source>
        <dbReference type="ARBA" id="ARBA00012011"/>
    </source>
</evidence>
<evidence type="ECO:0000259" key="20">
    <source>
        <dbReference type="PROSITE" id="PS51384"/>
    </source>
</evidence>
<keyword evidence="13" id="KW-0520">NAD</keyword>
<dbReference type="GO" id="GO:0006801">
    <property type="term" value="P:superoxide metabolic process"/>
    <property type="evidence" value="ECO:0007669"/>
    <property type="project" value="TreeGrafter"/>
</dbReference>
<dbReference type="InterPro" id="IPR039261">
    <property type="entry name" value="FNR_nucleotide-bd"/>
</dbReference>
<dbReference type="GO" id="GO:0046872">
    <property type="term" value="F:metal ion binding"/>
    <property type="evidence" value="ECO:0007669"/>
    <property type="project" value="UniProtKB-KW"/>
</dbReference>
<dbReference type="GO" id="GO:0090524">
    <property type="term" value="F:cytochrome-b5 reductase activity, acting on NADH"/>
    <property type="evidence" value="ECO:0007669"/>
    <property type="project" value="UniProtKB-EC"/>
</dbReference>
<comment type="subcellular location">
    <subcellularLocation>
        <location evidence="2">Endoplasmic reticulum</location>
    </subcellularLocation>
</comment>
<evidence type="ECO:0000256" key="2">
    <source>
        <dbReference type="ARBA" id="ARBA00004240"/>
    </source>
</evidence>
<dbReference type="Pfam" id="PF00173">
    <property type="entry name" value="Cyt-b5"/>
    <property type="match status" value="1"/>
</dbReference>
<evidence type="ECO:0000256" key="12">
    <source>
        <dbReference type="ARBA" id="ARBA00023004"/>
    </source>
</evidence>
<evidence type="ECO:0000259" key="19">
    <source>
        <dbReference type="PROSITE" id="PS51203"/>
    </source>
</evidence>
<dbReference type="Pfam" id="PF00175">
    <property type="entry name" value="NAD_binding_1"/>
    <property type="match status" value="1"/>
</dbReference>
<feature type="compositionally biased region" description="Low complexity" evidence="17">
    <location>
        <begin position="608"/>
        <end position="618"/>
    </location>
</feature>
<dbReference type="InterPro" id="IPR007052">
    <property type="entry name" value="CS_dom"/>
</dbReference>
<comment type="cofactor">
    <cofactor evidence="1">
        <name>FAD</name>
        <dbReference type="ChEBI" id="CHEBI:57692"/>
    </cofactor>
</comment>
<evidence type="ECO:0000256" key="7">
    <source>
        <dbReference type="ARBA" id="ARBA00022630"/>
    </source>
</evidence>
<evidence type="ECO:0000256" key="1">
    <source>
        <dbReference type="ARBA" id="ARBA00001974"/>
    </source>
</evidence>
<dbReference type="FunFam" id="3.10.120.10:FF:000001">
    <property type="entry name" value="Cytochrome b5 reductase 4"/>
    <property type="match status" value="1"/>
</dbReference>
<evidence type="ECO:0000256" key="8">
    <source>
        <dbReference type="ARBA" id="ARBA00022723"/>
    </source>
</evidence>
<comment type="similarity">
    <text evidence="3">Belongs to the flavoprotein pyridine nucleotide cytochrome reductase family.</text>
</comment>
<feature type="domain" description="CS" evidence="19">
    <location>
        <begin position="154"/>
        <end position="245"/>
    </location>
</feature>
<feature type="domain" description="FAD-binding FR-type" evidence="20">
    <location>
        <begin position="262"/>
        <end position="373"/>
    </location>
</feature>
<keyword evidence="7" id="KW-0285">Flavoprotein</keyword>
<keyword evidence="6" id="KW-0349">Heme</keyword>
<sequence>MLNIPSQSFPAPISQQRVSSSVGRSKVPLKPGRSLMDWIRLTKSGADLTGVKGKLIEVTEDELANHNKKDDCWVCIRGLVYNVSPYMEYHPGGVEELMKAAGSDGTDLFDQVHRWVNYESMLKECLVGRMAVKPLSVAKGMPIAKKVPVPLFKEVMPRYDWFQTDTNITVIIYTKEKALTCGSVIADLQGGVLSTEVILGESSYHLHIRLSHEVEEDVSVQTSCGVGKVELGMKKKSVTKWKELGLPLDSHDSLLKSKDRGLFYRKCTLVSITDVTHDTKLYCLQLPHGTSFQVPIGKHVYLKSVIKGSEIVKPYTPVFRRLIPEQEVTDFDSKNIFLMIKIYPDGALTSHIGNLQLGDSLYASNPEGQFSTSHLQGVTTLYLLAAGTGFTPMAKLIQYALKDLDGLRRTRLLFFNRSEKDILWMSQLQQVAEEDNRFEVEHVLSEPSLEWTGKRGRIELSLLSDFMNKSTDDSKTLVCVCGPSPFTEQALTNPEPSGKHHCMNSFAVDFRRSQESDKVLSRQVVEESRSLFHCYINEVEHLGTAKLDSKASGLKHSSLHTGETLGDNKLDEEMNLAKFNIPNFVSSEQSSTLGDDDLLLCEQPITLNNNADDSSASNPETSSQNPQLRSQTPHGLF</sequence>
<dbReference type="SUPFAM" id="SSF49764">
    <property type="entry name" value="HSP20-like chaperones"/>
    <property type="match status" value="1"/>
</dbReference>
<protein>
    <recommendedName>
        <fullName evidence="5">Cytochrome b5 reductase 4</fullName>
        <ecNumber evidence="4">1.6.2.2</ecNumber>
    </recommendedName>
    <alternativeName>
        <fullName evidence="15">Flavohemoprotein b5/b5R</fullName>
    </alternativeName>
    <alternativeName>
        <fullName evidence="14">cb5/cb5R</fullName>
    </alternativeName>
</protein>
<evidence type="ECO:0000256" key="3">
    <source>
        <dbReference type="ARBA" id="ARBA00006105"/>
    </source>
</evidence>
<proteinExistence type="inferred from homology"/>
<dbReference type="Gene3D" id="3.40.50.80">
    <property type="entry name" value="Nucleotide-binding domain of ferredoxin-NADP reductase (FNR) module"/>
    <property type="match status" value="1"/>
</dbReference>
<evidence type="ECO:0000256" key="13">
    <source>
        <dbReference type="ARBA" id="ARBA00023027"/>
    </source>
</evidence>
<dbReference type="PROSITE" id="PS50255">
    <property type="entry name" value="CYTOCHROME_B5_2"/>
    <property type="match status" value="1"/>
</dbReference>
<dbReference type="AlphaFoldDB" id="A0A444U6W2"/>
<dbReference type="PANTHER" id="PTHR46237:SF1">
    <property type="entry name" value="CYTOCHROME B5 REDUCTASE 4"/>
    <property type="match status" value="1"/>
</dbReference>
<dbReference type="PRINTS" id="PR00406">
    <property type="entry name" value="CYTB5RDTASE"/>
</dbReference>
<feature type="region of interest" description="Disordered" evidence="17">
    <location>
        <begin position="608"/>
        <end position="637"/>
    </location>
</feature>
<dbReference type="InterPro" id="IPR051872">
    <property type="entry name" value="Cytochrome_b5/Flavoprotein_Rdt"/>
</dbReference>
<dbReference type="InterPro" id="IPR008978">
    <property type="entry name" value="HSP20-like_chaperone"/>
</dbReference>
<dbReference type="PROSITE" id="PS51203">
    <property type="entry name" value="CS"/>
    <property type="match status" value="1"/>
</dbReference>